<dbReference type="PANTHER" id="PTHR30217">
    <property type="entry name" value="PEPTIDASE U32 FAMILY"/>
    <property type="match status" value="1"/>
</dbReference>
<feature type="domain" description="Peptidase U32 collagenase" evidence="1">
    <location>
        <begin position="298"/>
        <end position="411"/>
    </location>
</feature>
<dbReference type="Pfam" id="PF12392">
    <property type="entry name" value="DUF3656"/>
    <property type="match status" value="1"/>
</dbReference>
<dbReference type="InterPro" id="IPR051454">
    <property type="entry name" value="RNA/ubiquinone_mod_enzymes"/>
</dbReference>
<evidence type="ECO:0000259" key="1">
    <source>
        <dbReference type="Pfam" id="PF12392"/>
    </source>
</evidence>
<dbReference type="AlphaFoldDB" id="A0A9D1JSD6"/>
<dbReference type="InterPro" id="IPR020988">
    <property type="entry name" value="Pept_U32_collagenase"/>
</dbReference>
<evidence type="ECO:0000313" key="3">
    <source>
        <dbReference type="Proteomes" id="UP000886741"/>
    </source>
</evidence>
<accession>A0A9D1JSD6</accession>
<organism evidence="2 3">
    <name type="scientific">Candidatus Avoscillospira avistercoris</name>
    <dbReference type="NCBI Taxonomy" id="2840707"/>
    <lineage>
        <taxon>Bacteria</taxon>
        <taxon>Bacillati</taxon>
        <taxon>Bacillota</taxon>
        <taxon>Clostridia</taxon>
        <taxon>Eubacteriales</taxon>
        <taxon>Oscillospiraceae</taxon>
        <taxon>Oscillospiraceae incertae sedis</taxon>
        <taxon>Candidatus Avoscillospira</taxon>
    </lineage>
</organism>
<evidence type="ECO:0000313" key="2">
    <source>
        <dbReference type="EMBL" id="HIS63952.1"/>
    </source>
</evidence>
<dbReference type="EMBL" id="DVJJ01000020">
    <property type="protein sequence ID" value="HIS63952.1"/>
    <property type="molecule type" value="Genomic_DNA"/>
</dbReference>
<proteinExistence type="predicted"/>
<reference evidence="2" key="2">
    <citation type="journal article" date="2021" name="PeerJ">
        <title>Extensive microbial diversity within the chicken gut microbiome revealed by metagenomics and culture.</title>
        <authorList>
            <person name="Gilroy R."/>
            <person name="Ravi A."/>
            <person name="Getino M."/>
            <person name="Pursley I."/>
            <person name="Horton D.L."/>
            <person name="Alikhan N.F."/>
            <person name="Baker D."/>
            <person name="Gharbi K."/>
            <person name="Hall N."/>
            <person name="Watson M."/>
            <person name="Adriaenssens E.M."/>
            <person name="Foster-Nyarko E."/>
            <person name="Jarju S."/>
            <person name="Secka A."/>
            <person name="Antonio M."/>
            <person name="Oren A."/>
            <person name="Chaudhuri R.R."/>
            <person name="La Ragione R."/>
            <person name="Hildebrand F."/>
            <person name="Pallen M.J."/>
        </authorList>
    </citation>
    <scope>NUCLEOTIDE SEQUENCE</scope>
    <source>
        <strain evidence="2">ChiBcec16-1751</strain>
    </source>
</reference>
<protein>
    <submittedName>
        <fullName evidence="2">U32 family peptidase</fullName>
    </submittedName>
</protein>
<dbReference type="Proteomes" id="UP000886741">
    <property type="component" value="Unassembled WGS sequence"/>
</dbReference>
<reference evidence="2" key="1">
    <citation type="submission" date="2020-10" db="EMBL/GenBank/DDBJ databases">
        <authorList>
            <person name="Gilroy R."/>
        </authorList>
    </citation>
    <scope>NUCLEOTIDE SEQUENCE</scope>
    <source>
        <strain evidence="2">ChiBcec16-1751</strain>
    </source>
</reference>
<dbReference type="SUPFAM" id="SSF51395">
    <property type="entry name" value="FMN-linked oxidoreductases"/>
    <property type="match status" value="1"/>
</dbReference>
<comment type="caution">
    <text evidence="2">The sequence shown here is derived from an EMBL/GenBank/DDBJ whole genome shotgun (WGS) entry which is preliminary data.</text>
</comment>
<dbReference type="PANTHER" id="PTHR30217:SF10">
    <property type="entry name" value="23S RRNA 5-HYDROXYCYTIDINE C2501 SYNTHASE"/>
    <property type="match status" value="1"/>
</dbReference>
<sequence length="694" mass="76482">MIELLSPAGSMEALRAAVQNGADAVYLGAGGFNARMGARNFTLDDLREAVTYCHVRGVRVHLTLNTLASDRELPEAAELIRRAAQLGVDAFIVQDLGLVSMCREIAPTVEVHASTQMSIHNLDGVKLAAKLGCSRVVLARELPESEIAAICRESPVEIEVFGHGALCMCYSGQCYFSAVIGRRSGNRGQCAQPCRLPCGYGRYQQQYPLSLKDNCAIEHLLKLEAMGVHSLKLEGRMKRPEYVAVVTRIYRAALDGKPVSRKDLEELQGIFSRQGFTDGYLRDQVDRSMLGIRTGEREDKQLLAKARASYETGEVSRVPVRFQIDVQPGRPVTLLVADWSGHVCRAEGPVPEQAISRPVTEEELTTRLSKTGGTPYVCRQVQAQVAPGLMVPASVVNGLRREALIRLSALRGQLPRVPIQGYTPAHAWPAHSGRPALTVQVRSLEQITPSLLAARPTVLYVPVSELADHPDQVGALCQRTEVCAVLPRVVWDREWRKVRRQLEAVRQLGVSSVLIGNLGQIITALELGMELRGDFGLNVCNTLTAQQVRRLHFRSLTASFELRLAQIRDLGKALPTELLVYGRLPLMLTESCLIRNRTGVCNCHGQPTSLVDRTGAEFPILPDPGTCRSVVLNGRKLFLLDRHKELGVLGVWAHRLLFTTENPREVDLVIRAWQSGGVFDPGQHTRGLYVRGVE</sequence>
<dbReference type="InterPro" id="IPR001539">
    <property type="entry name" value="Peptidase_U32"/>
</dbReference>
<name>A0A9D1JSD6_9FIRM</name>
<gene>
    <name evidence="2" type="ORF">IAA83_01100</name>
</gene>
<dbReference type="Pfam" id="PF01136">
    <property type="entry name" value="Peptidase_U32"/>
    <property type="match status" value="1"/>
</dbReference>